<protein>
    <submittedName>
        <fullName evidence="1">Uncharacterized protein</fullName>
    </submittedName>
</protein>
<name>A0A944CIR5_9BACI</name>
<comment type="caution">
    <text evidence="1">The sequence shown here is derived from an EMBL/GenBank/DDBJ whole genome shotgun (WGS) entry which is preliminary data.</text>
</comment>
<evidence type="ECO:0000313" key="1">
    <source>
        <dbReference type="EMBL" id="MBS8263788.1"/>
    </source>
</evidence>
<dbReference type="EMBL" id="QTKX01000001">
    <property type="protein sequence ID" value="MBS8263788.1"/>
    <property type="molecule type" value="Genomic_DNA"/>
</dbReference>
<dbReference type="Proteomes" id="UP000761411">
    <property type="component" value="Unassembled WGS sequence"/>
</dbReference>
<reference evidence="1 2" key="1">
    <citation type="journal article" date="2021" name="Microorganisms">
        <title>Bacterial Dimethylsulfoniopropionate Biosynthesis in the East China Sea.</title>
        <authorList>
            <person name="Liu J."/>
            <person name="Zhang Y."/>
            <person name="Liu J."/>
            <person name="Zhong H."/>
            <person name="Williams B.T."/>
            <person name="Zheng Y."/>
            <person name="Curson A.R.J."/>
            <person name="Sun C."/>
            <person name="Sun H."/>
            <person name="Song D."/>
            <person name="Wagner Mackenzie B."/>
            <person name="Bermejo Martinez A."/>
            <person name="Todd J.D."/>
            <person name="Zhang X.H."/>
        </authorList>
    </citation>
    <scope>NUCLEOTIDE SEQUENCE [LARGE SCALE GENOMIC DNA]</scope>
    <source>
        <strain evidence="1 2">ESS08</strain>
    </source>
</reference>
<evidence type="ECO:0000313" key="2">
    <source>
        <dbReference type="Proteomes" id="UP000761411"/>
    </source>
</evidence>
<organism evidence="1 2">
    <name type="scientific">Mesobacillus boroniphilus</name>
    <dbReference type="NCBI Taxonomy" id="308892"/>
    <lineage>
        <taxon>Bacteria</taxon>
        <taxon>Bacillati</taxon>
        <taxon>Bacillota</taxon>
        <taxon>Bacilli</taxon>
        <taxon>Bacillales</taxon>
        <taxon>Bacillaceae</taxon>
        <taxon>Mesobacillus</taxon>
    </lineage>
</organism>
<accession>A0A944CIR5</accession>
<dbReference type="RefSeq" id="WP_213367328.1">
    <property type="nucleotide sequence ID" value="NZ_QTKX01000001.1"/>
</dbReference>
<gene>
    <name evidence="1" type="ORF">DYI25_04935</name>
</gene>
<proteinExistence type="predicted"/>
<sequence>MNYIFMVLIISGVFLVGCSNNGLSGAEPPGAFVKIGNEKFETDLGTYCWKATCVDTAGPVERLEGKEPIIVKKGETISFEMDYDPKPNEIHLIQYNDNQEKEVMVTDNKISAPTEPGIYYYSYGVWWMDEKEAHVSHGDAFYAFVLEVK</sequence>
<keyword evidence="2" id="KW-1185">Reference proteome</keyword>
<dbReference type="AlphaFoldDB" id="A0A944CIR5"/>